<dbReference type="AlphaFoldDB" id="A0A8T2RZC2"/>
<gene>
    <name evidence="2" type="ORF">KP509_23G006400</name>
</gene>
<feature type="compositionally biased region" description="Polar residues" evidence="1">
    <location>
        <begin position="221"/>
        <end position="232"/>
    </location>
</feature>
<evidence type="ECO:0000313" key="2">
    <source>
        <dbReference type="EMBL" id="KAH7300977.1"/>
    </source>
</evidence>
<organism evidence="2 3">
    <name type="scientific">Ceratopteris richardii</name>
    <name type="common">Triangle waterfern</name>
    <dbReference type="NCBI Taxonomy" id="49495"/>
    <lineage>
        <taxon>Eukaryota</taxon>
        <taxon>Viridiplantae</taxon>
        <taxon>Streptophyta</taxon>
        <taxon>Embryophyta</taxon>
        <taxon>Tracheophyta</taxon>
        <taxon>Polypodiopsida</taxon>
        <taxon>Polypodiidae</taxon>
        <taxon>Polypodiales</taxon>
        <taxon>Pteridineae</taxon>
        <taxon>Pteridaceae</taxon>
        <taxon>Parkerioideae</taxon>
        <taxon>Ceratopteris</taxon>
    </lineage>
</organism>
<feature type="compositionally biased region" description="Basic and acidic residues" evidence="1">
    <location>
        <begin position="320"/>
        <end position="334"/>
    </location>
</feature>
<name>A0A8T2RZC2_CERRI</name>
<sequence length="616" mass="68395">MHKLGEDLESIQRKISCLEQTRSSFSQALSLPLDFIVSFVKNRREAELLLKVSEVSSTLDLLIQAYEEFASTTQALQEAWNSLWLAQQPYVVPAIPLIGHKMSGVNNGRSVLLEKIDGHFNILKELRKQLCHYVDVNHSLVEELQMEGIDRLAGNKLLLVEVERELVRRISDICNSKSLQDFSSMSEFLCKLRKPSSTILETDIDESKDCANSITNGSCSTERITTDGSSEAPQRRNDRDFVSPDSQSFGSKCVSTERENIHAPGITTPICKSLPEKLDYMHACANLVVSSSNDPPLGTEVSMDAIQMKQCAHKHSSSASEERLPKTSEKDNKKPYYTSTDINFEYLKGKDDREEKQSETLDVNVPEHLNVKVKQNMPEQANGYENGTIFYKESIMGFNNHFRGETSKVQLTQDEMNAESLGGCDSGALSSKLLTDNMEVSLNCSILKIFDPHSLNQTFNNDFPNTQSDIKGCKRKHLAQCEVSMAADHGENPGLVERECKRVMIQATSASTRAIMNSSPGTLMSERKGSIERSNQSLLCIEVENGPMQKSMRSSCLPSSYEMSAQEGALDNLKGIQNNRGSFPATTPLMSNHGIPNLEGCIDNILEGESPVPATQ</sequence>
<accession>A0A8T2RZC2</accession>
<proteinExistence type="predicted"/>
<dbReference type="OrthoDB" id="1922234at2759"/>
<dbReference type="EMBL" id="CM035428">
    <property type="protein sequence ID" value="KAH7300977.1"/>
    <property type="molecule type" value="Genomic_DNA"/>
</dbReference>
<dbReference type="Proteomes" id="UP000825935">
    <property type="component" value="Chromosome 23"/>
</dbReference>
<feature type="region of interest" description="Disordered" evidence="1">
    <location>
        <begin position="309"/>
        <end position="336"/>
    </location>
</feature>
<keyword evidence="3" id="KW-1185">Reference proteome</keyword>
<evidence type="ECO:0000313" key="3">
    <source>
        <dbReference type="Proteomes" id="UP000825935"/>
    </source>
</evidence>
<protein>
    <submittedName>
        <fullName evidence="2">Uncharacterized protein</fullName>
    </submittedName>
</protein>
<feature type="compositionally biased region" description="Basic and acidic residues" evidence="1">
    <location>
        <begin position="233"/>
        <end position="242"/>
    </location>
</feature>
<comment type="caution">
    <text evidence="2">The sequence shown here is derived from an EMBL/GenBank/DDBJ whole genome shotgun (WGS) entry which is preliminary data.</text>
</comment>
<evidence type="ECO:0000256" key="1">
    <source>
        <dbReference type="SAM" id="MobiDB-lite"/>
    </source>
</evidence>
<feature type="region of interest" description="Disordered" evidence="1">
    <location>
        <begin position="221"/>
        <end position="252"/>
    </location>
</feature>
<reference evidence="2 3" key="1">
    <citation type="submission" date="2021-08" db="EMBL/GenBank/DDBJ databases">
        <title>WGS assembly of Ceratopteris richardii.</title>
        <authorList>
            <person name="Marchant D.B."/>
            <person name="Chen G."/>
            <person name="Jenkins J."/>
            <person name="Shu S."/>
            <person name="Leebens-Mack J."/>
            <person name="Grimwood J."/>
            <person name="Schmutz J."/>
            <person name="Soltis P."/>
            <person name="Soltis D."/>
            <person name="Chen Z.-H."/>
        </authorList>
    </citation>
    <scope>NUCLEOTIDE SEQUENCE [LARGE SCALE GENOMIC DNA]</scope>
    <source>
        <strain evidence="2">Whitten #5841</strain>
        <tissue evidence="2">Leaf</tissue>
    </source>
</reference>